<feature type="transmembrane region" description="Helical" evidence="1">
    <location>
        <begin position="180"/>
        <end position="198"/>
    </location>
</feature>
<keyword evidence="1" id="KW-0472">Membrane</keyword>
<feature type="transmembrane region" description="Helical" evidence="1">
    <location>
        <begin position="7"/>
        <end position="28"/>
    </location>
</feature>
<keyword evidence="1" id="KW-0812">Transmembrane</keyword>
<reference evidence="3" key="1">
    <citation type="submission" date="2016-10" db="EMBL/GenBank/DDBJ databases">
        <authorList>
            <person name="Varghese N."/>
            <person name="Submissions S."/>
        </authorList>
    </citation>
    <scope>NUCLEOTIDE SEQUENCE [LARGE SCALE GENOMIC DNA]</scope>
    <source>
        <strain evidence="3">DSM 22251</strain>
    </source>
</reference>
<accession>A0A1I3K4Z5</accession>
<dbReference type="EMBL" id="FORQ01000001">
    <property type="protein sequence ID" value="SFI67484.1"/>
    <property type="molecule type" value="Genomic_DNA"/>
</dbReference>
<feature type="transmembrane region" description="Helical" evidence="1">
    <location>
        <begin position="48"/>
        <end position="67"/>
    </location>
</feature>
<dbReference type="PANTHER" id="PTHR33802">
    <property type="entry name" value="SI:CH211-161H7.5-RELATED"/>
    <property type="match status" value="1"/>
</dbReference>
<keyword evidence="1" id="KW-1133">Transmembrane helix</keyword>
<feature type="transmembrane region" description="Helical" evidence="1">
    <location>
        <begin position="146"/>
        <end position="168"/>
    </location>
</feature>
<name>A0A1I3K4Z5_9FLAO</name>
<proteinExistence type="predicted"/>
<dbReference type="Proteomes" id="UP000242560">
    <property type="component" value="Unassembled WGS sequence"/>
</dbReference>
<organism evidence="2 3">
    <name type="scientific">Kaistella treverensis</name>
    <dbReference type="NCBI Taxonomy" id="631455"/>
    <lineage>
        <taxon>Bacteria</taxon>
        <taxon>Pseudomonadati</taxon>
        <taxon>Bacteroidota</taxon>
        <taxon>Flavobacteriia</taxon>
        <taxon>Flavobacteriales</taxon>
        <taxon>Weeksellaceae</taxon>
        <taxon>Chryseobacterium group</taxon>
        <taxon>Kaistella</taxon>
    </lineage>
</organism>
<feature type="transmembrane region" description="Helical" evidence="1">
    <location>
        <begin position="87"/>
        <end position="108"/>
    </location>
</feature>
<sequence length="257" mass="28598">MKKTLQIANGFALVFTIIFNYLSNTGIFDGKTIGDVSDQYKTLITPPGYAFSIWGLIYLFMLAFVIYTGRSLFKPEKNDTDKFVEKIGWWFVLSCVANCSWIVVWLYGYAGFSVLILIVALVSLLMILIPALDFAKSGLKKWLISFPFQIYAGWMSVALIVATASWLQKIGWNGFGIPEAAWTIILISIATVIHLLMTWRKNAPFFAFVGAWAFVAIAQSNSDTNSVVNTYAIIAAVVLVISSVIHLFKFKTATAQP</sequence>
<gene>
    <name evidence="2" type="ORF">SAMN05421638_0592</name>
</gene>
<feature type="transmembrane region" description="Helical" evidence="1">
    <location>
        <begin position="114"/>
        <end position="134"/>
    </location>
</feature>
<dbReference type="PANTHER" id="PTHR33802:SF1">
    <property type="entry name" value="XK-RELATED PROTEIN"/>
    <property type="match status" value="1"/>
</dbReference>
<keyword evidence="3" id="KW-1185">Reference proteome</keyword>
<dbReference type="RefSeq" id="WP_089819394.1">
    <property type="nucleotide sequence ID" value="NZ_FORQ01000001.1"/>
</dbReference>
<feature type="transmembrane region" description="Helical" evidence="1">
    <location>
        <begin position="228"/>
        <end position="248"/>
    </location>
</feature>
<feature type="transmembrane region" description="Helical" evidence="1">
    <location>
        <begin position="205"/>
        <end position="222"/>
    </location>
</feature>
<dbReference type="AlphaFoldDB" id="A0A1I3K4Z5"/>
<evidence type="ECO:0000313" key="3">
    <source>
        <dbReference type="Proteomes" id="UP000242560"/>
    </source>
</evidence>
<evidence type="ECO:0000313" key="2">
    <source>
        <dbReference type="EMBL" id="SFI67484.1"/>
    </source>
</evidence>
<protein>
    <recommendedName>
        <fullName evidence="4">Tryptophan-rich sensory protein</fullName>
    </recommendedName>
</protein>
<evidence type="ECO:0008006" key="4">
    <source>
        <dbReference type="Google" id="ProtNLM"/>
    </source>
</evidence>
<evidence type="ECO:0000256" key="1">
    <source>
        <dbReference type="SAM" id="Phobius"/>
    </source>
</evidence>